<name>A0A420EAV7_9ALTE</name>
<reference evidence="2 3" key="1">
    <citation type="submission" date="2018-09" db="EMBL/GenBank/DDBJ databases">
        <authorList>
            <person name="Wang Z."/>
        </authorList>
    </citation>
    <scope>NUCLEOTIDE SEQUENCE [LARGE SCALE GENOMIC DNA]</scope>
    <source>
        <strain evidence="2 3">ALS 81</strain>
    </source>
</reference>
<dbReference type="CDD" id="cd00761">
    <property type="entry name" value="Glyco_tranf_GTA_type"/>
    <property type="match status" value="1"/>
</dbReference>
<gene>
    <name evidence="2" type="ORF">DBZ36_10995</name>
</gene>
<dbReference type="InterPro" id="IPR029044">
    <property type="entry name" value="Nucleotide-diphossugar_trans"/>
</dbReference>
<dbReference type="AlphaFoldDB" id="A0A420EAV7"/>
<dbReference type="Pfam" id="PF00535">
    <property type="entry name" value="Glycos_transf_2"/>
    <property type="match status" value="1"/>
</dbReference>
<organism evidence="2 3">
    <name type="scientific">Alginatibacterium sediminis</name>
    <dbReference type="NCBI Taxonomy" id="2164068"/>
    <lineage>
        <taxon>Bacteria</taxon>
        <taxon>Pseudomonadati</taxon>
        <taxon>Pseudomonadota</taxon>
        <taxon>Gammaproteobacteria</taxon>
        <taxon>Alteromonadales</taxon>
        <taxon>Alteromonadaceae</taxon>
        <taxon>Alginatibacterium</taxon>
    </lineage>
</organism>
<dbReference type="EMBL" id="RAQO01000006">
    <property type="protein sequence ID" value="RKF17782.1"/>
    <property type="molecule type" value="Genomic_DNA"/>
</dbReference>
<feature type="domain" description="Glycosyltransferase 2-like" evidence="1">
    <location>
        <begin position="24"/>
        <end position="128"/>
    </location>
</feature>
<proteinExistence type="predicted"/>
<keyword evidence="3" id="KW-1185">Reference proteome</keyword>
<dbReference type="Proteomes" id="UP000286482">
    <property type="component" value="Unassembled WGS sequence"/>
</dbReference>
<accession>A0A420EAV7</accession>
<evidence type="ECO:0000313" key="3">
    <source>
        <dbReference type="Proteomes" id="UP000286482"/>
    </source>
</evidence>
<evidence type="ECO:0000259" key="1">
    <source>
        <dbReference type="Pfam" id="PF00535"/>
    </source>
</evidence>
<evidence type="ECO:0000313" key="2">
    <source>
        <dbReference type="EMBL" id="RKF17782.1"/>
    </source>
</evidence>
<protein>
    <submittedName>
        <fullName evidence="2">Glycosyltransferase family 2 protein</fullName>
    </submittedName>
</protein>
<dbReference type="PANTHER" id="PTHR22916:SF3">
    <property type="entry name" value="UDP-GLCNAC:BETAGAL BETA-1,3-N-ACETYLGLUCOSAMINYLTRANSFERASE-LIKE PROTEIN 1"/>
    <property type="match status" value="1"/>
</dbReference>
<dbReference type="GO" id="GO:0016758">
    <property type="term" value="F:hexosyltransferase activity"/>
    <property type="evidence" value="ECO:0007669"/>
    <property type="project" value="UniProtKB-ARBA"/>
</dbReference>
<dbReference type="SUPFAM" id="SSF53448">
    <property type="entry name" value="Nucleotide-diphospho-sugar transferases"/>
    <property type="match status" value="1"/>
</dbReference>
<dbReference type="PANTHER" id="PTHR22916">
    <property type="entry name" value="GLYCOSYLTRANSFERASE"/>
    <property type="match status" value="1"/>
</dbReference>
<keyword evidence="2" id="KW-0808">Transferase</keyword>
<comment type="caution">
    <text evidence="2">The sequence shown here is derived from an EMBL/GenBank/DDBJ whole genome shotgun (WGS) entry which is preliminary data.</text>
</comment>
<sequence>MLLRSNLLVFAQGRILYSLRPLVTIVTPCYNAQTSIQRCVESVLAQSYPRWEMILVSDDHHDYLTQLKRAGINDPRIRQYQSPTVKTGPNAPRNIALANAKGDYFAPLDADDFYYPKRLELLLPAVRAFGIAADNTLVVDELTDKLLYVPFPQGEQWQRISLGQFLKLSTPIGLVFRRDFITYGWNEGVELGEDTLVNLRAIARLGYLPFYNQGLHEYRIHDNSICHHSDAAQKAERAYTYTLQALADPNDGMGFNPSVIKDAISATIRAKQSLNNRYSELCNNGYTGSFQDFIAQRSTQGYD</sequence>
<dbReference type="Gene3D" id="3.90.550.10">
    <property type="entry name" value="Spore Coat Polysaccharide Biosynthesis Protein SpsA, Chain A"/>
    <property type="match status" value="1"/>
</dbReference>
<dbReference type="InterPro" id="IPR001173">
    <property type="entry name" value="Glyco_trans_2-like"/>
</dbReference>